<dbReference type="EMBL" id="CADIKH010000389">
    <property type="protein sequence ID" value="CAB3775304.1"/>
    <property type="molecule type" value="Genomic_DNA"/>
</dbReference>
<dbReference type="Proteomes" id="UP000494363">
    <property type="component" value="Unassembled WGS sequence"/>
</dbReference>
<name>A0A6J5FA03_9BURK</name>
<gene>
    <name evidence="2" type="ORF">LMG29542_08686</name>
</gene>
<proteinExistence type="predicted"/>
<evidence type="ECO:0000256" key="1">
    <source>
        <dbReference type="SAM" id="MobiDB-lite"/>
    </source>
</evidence>
<sequence>MRLRRARGAQGVDRLRDGLRVPLPFTRRVAGERRQIAAMGGMRKGNQFAPDAAEHTARGLAIAQRRGQVALDGRTHGQARVPGAQRGQFTGAGKTGRVARGGSGQGGGARFHEGEFSVRIDAF</sequence>
<feature type="region of interest" description="Disordered" evidence="1">
    <location>
        <begin position="74"/>
        <end position="110"/>
    </location>
</feature>
<organism evidence="2 3">
    <name type="scientific">Paraburkholderia humisilvae</name>
    <dbReference type="NCBI Taxonomy" id="627669"/>
    <lineage>
        <taxon>Bacteria</taxon>
        <taxon>Pseudomonadati</taxon>
        <taxon>Pseudomonadota</taxon>
        <taxon>Betaproteobacteria</taxon>
        <taxon>Burkholderiales</taxon>
        <taxon>Burkholderiaceae</taxon>
        <taxon>Paraburkholderia</taxon>
    </lineage>
</organism>
<evidence type="ECO:0000313" key="3">
    <source>
        <dbReference type="Proteomes" id="UP000494363"/>
    </source>
</evidence>
<feature type="compositionally biased region" description="Gly residues" evidence="1">
    <location>
        <begin position="99"/>
        <end position="109"/>
    </location>
</feature>
<reference evidence="2 3" key="1">
    <citation type="submission" date="2020-04" db="EMBL/GenBank/DDBJ databases">
        <authorList>
            <person name="De Canck E."/>
        </authorList>
    </citation>
    <scope>NUCLEOTIDE SEQUENCE [LARGE SCALE GENOMIC DNA]</scope>
    <source>
        <strain evidence="2 3">LMG 29542</strain>
    </source>
</reference>
<dbReference type="AlphaFoldDB" id="A0A6J5FA03"/>
<accession>A0A6J5FA03</accession>
<evidence type="ECO:0000313" key="2">
    <source>
        <dbReference type="EMBL" id="CAB3775304.1"/>
    </source>
</evidence>
<protein>
    <submittedName>
        <fullName evidence="2">Uncharacterized protein</fullName>
    </submittedName>
</protein>
<keyword evidence="3" id="KW-1185">Reference proteome</keyword>